<dbReference type="InterPro" id="IPR013685">
    <property type="entry name" value="POTRA_FtsQ_type"/>
</dbReference>
<evidence type="ECO:0000259" key="6">
    <source>
        <dbReference type="Pfam" id="PF03799"/>
    </source>
</evidence>
<keyword evidence="5" id="KW-0131">Cell cycle</keyword>
<proteinExistence type="predicted"/>
<evidence type="ECO:0000313" key="8">
    <source>
        <dbReference type="EMBL" id="PFG31449.1"/>
    </source>
</evidence>
<dbReference type="GO" id="GO:0051301">
    <property type="term" value="P:cell division"/>
    <property type="evidence" value="ECO:0007669"/>
    <property type="project" value="UniProtKB-KW"/>
</dbReference>
<organism evidence="8 9">
    <name type="scientific">Paramicrobacterium agarici</name>
    <dbReference type="NCBI Taxonomy" id="630514"/>
    <lineage>
        <taxon>Bacteria</taxon>
        <taxon>Bacillati</taxon>
        <taxon>Actinomycetota</taxon>
        <taxon>Actinomycetes</taxon>
        <taxon>Micrococcales</taxon>
        <taxon>Microbacteriaceae</taxon>
        <taxon>Paramicrobacterium</taxon>
    </lineage>
</organism>
<dbReference type="Pfam" id="PF03799">
    <property type="entry name" value="FtsQ_DivIB_C"/>
    <property type="match status" value="1"/>
</dbReference>
<evidence type="ECO:0000256" key="3">
    <source>
        <dbReference type="ARBA" id="ARBA00022692"/>
    </source>
</evidence>
<keyword evidence="3" id="KW-0812">Transmembrane</keyword>
<keyword evidence="4" id="KW-1133">Transmembrane helix</keyword>
<evidence type="ECO:0000313" key="9">
    <source>
        <dbReference type="Proteomes" id="UP000221369"/>
    </source>
</evidence>
<dbReference type="PANTHER" id="PTHR37820:SF1">
    <property type="entry name" value="CELL DIVISION PROTEIN FTSQ"/>
    <property type="match status" value="1"/>
</dbReference>
<protein>
    <submittedName>
        <fullName evidence="8">Cell division protein FtsQ</fullName>
    </submittedName>
</protein>
<evidence type="ECO:0000256" key="1">
    <source>
        <dbReference type="ARBA" id="ARBA00022475"/>
    </source>
</evidence>
<feature type="domain" description="POTRA" evidence="7">
    <location>
        <begin position="60"/>
        <end position="127"/>
    </location>
</feature>
<evidence type="ECO:0000256" key="4">
    <source>
        <dbReference type="ARBA" id="ARBA00022989"/>
    </source>
</evidence>
<dbReference type="Pfam" id="PF08478">
    <property type="entry name" value="POTRA_1"/>
    <property type="match status" value="1"/>
</dbReference>
<keyword evidence="4" id="KW-0472">Membrane</keyword>
<gene>
    <name evidence="8" type="ORF">ATJ78_2416</name>
</gene>
<reference evidence="8 9" key="1">
    <citation type="submission" date="2017-10" db="EMBL/GenBank/DDBJ databases">
        <title>Sequencing the genomes of 1000 actinobacteria strains.</title>
        <authorList>
            <person name="Klenk H.-P."/>
        </authorList>
    </citation>
    <scope>NUCLEOTIDE SEQUENCE [LARGE SCALE GENOMIC DNA]</scope>
    <source>
        <strain evidence="8 9">DSM 21798</strain>
    </source>
</reference>
<dbReference type="InterPro" id="IPR005548">
    <property type="entry name" value="Cell_div_FtsQ/DivIB_C"/>
</dbReference>
<evidence type="ECO:0000256" key="2">
    <source>
        <dbReference type="ARBA" id="ARBA00022618"/>
    </source>
</evidence>
<keyword evidence="1" id="KW-1003">Cell membrane</keyword>
<keyword evidence="2 8" id="KW-0132">Cell division</keyword>
<keyword evidence="9" id="KW-1185">Reference proteome</keyword>
<dbReference type="PANTHER" id="PTHR37820">
    <property type="entry name" value="CELL DIVISION PROTEIN DIVIB"/>
    <property type="match status" value="1"/>
</dbReference>
<dbReference type="AlphaFoldDB" id="A0A2A9DZV0"/>
<dbReference type="EMBL" id="PDJE01000001">
    <property type="protein sequence ID" value="PFG31449.1"/>
    <property type="molecule type" value="Genomic_DNA"/>
</dbReference>
<dbReference type="InterPro" id="IPR050487">
    <property type="entry name" value="FtsQ_DivIB"/>
</dbReference>
<evidence type="ECO:0000256" key="5">
    <source>
        <dbReference type="ARBA" id="ARBA00023306"/>
    </source>
</evidence>
<comment type="caution">
    <text evidence="8">The sequence shown here is derived from an EMBL/GenBank/DDBJ whole genome shotgun (WGS) entry which is preliminary data.</text>
</comment>
<name>A0A2A9DZV0_9MICO</name>
<dbReference type="GO" id="GO:0005886">
    <property type="term" value="C:plasma membrane"/>
    <property type="evidence" value="ECO:0007669"/>
    <property type="project" value="TreeGrafter"/>
</dbReference>
<dbReference type="Gene3D" id="3.10.20.310">
    <property type="entry name" value="membrane protein fhac"/>
    <property type="match status" value="1"/>
</dbReference>
<accession>A0A2A9DZV0</accession>
<evidence type="ECO:0000259" key="7">
    <source>
        <dbReference type="Pfam" id="PF08478"/>
    </source>
</evidence>
<dbReference type="Proteomes" id="UP000221369">
    <property type="component" value="Unassembled WGS sequence"/>
</dbReference>
<sequence length="256" mass="27812">MGTSWSLRQAIRARKRVERSEVRRFTARQRRRRRNTWISLSAVLVVAIAAIATAYSPVMAVRTITVEGARLVNSDGIVNDLQSQIGTPLPLVDQRAIKASLVKYPLIQSYTVEAVPPSTLVVRLVEREPLGLIAADKGFALVDAAGVTLRASEKRIDGFPIIDTDADPESKGFQAAVAVLRALPDDVRATVDSVTATTRDDVVLVFADSGAEVRWGSAEESAEKARILAVLMESYPPDTVSLYDVSSTENAVVKPR</sequence>
<feature type="domain" description="Cell division protein FtsQ/DivIB C-terminal" evidence="6">
    <location>
        <begin position="135"/>
        <end position="234"/>
    </location>
</feature>